<evidence type="ECO:0000313" key="2">
    <source>
        <dbReference type="Proteomes" id="UP000002190"/>
    </source>
</evidence>
<proteinExistence type="predicted"/>
<dbReference type="InterPro" id="IPR025948">
    <property type="entry name" value="HTH-like_dom"/>
</dbReference>
<dbReference type="Pfam" id="PF13276">
    <property type="entry name" value="HTH_21"/>
    <property type="match status" value="1"/>
</dbReference>
<dbReference type="InterPro" id="IPR036397">
    <property type="entry name" value="RNaseH_sf"/>
</dbReference>
<sequence>MKFAWIDTRCQHYPLSALCEVLGVSVNGYRAWRRGGTPERQRLSDAQLLTLIPTIYAEVKGAYGSPRMTEEIRSRGFPASKARVERLMSANGIRARHKRRYRVTTDSRHKLPVAPNVLNRNFTPAEPNQVFTSDITYIWTDEGWLYLAVTLDLFNREVVGWSVKPRMTADLVTDALTMACFRRRPAPGALHHSDRGQDASREFQRKLSSYAMRCSMSRKGSCWDNAPTESFFNSLKNERVHGTRYRTRREAVADLFEYIEVFYNRSRRHSSLGFKSPTQFMQDWLAAQRTKDTAA</sequence>
<dbReference type="KEGG" id="bge:BC1002_6955"/>
<geneLocation type="plasmid" evidence="1 2">
    <name>pBC201</name>
</geneLocation>
<dbReference type="SUPFAM" id="SSF53098">
    <property type="entry name" value="Ribonuclease H-like"/>
    <property type="match status" value="1"/>
</dbReference>
<dbReference type="NCBIfam" id="NF033516">
    <property type="entry name" value="transpos_IS3"/>
    <property type="match status" value="1"/>
</dbReference>
<organism evidence="1 2">
    <name type="scientific">Paraburkholderia atlantica</name>
    <dbReference type="NCBI Taxonomy" id="2654982"/>
    <lineage>
        <taxon>Bacteria</taxon>
        <taxon>Pseudomonadati</taxon>
        <taxon>Pseudomonadota</taxon>
        <taxon>Betaproteobacteria</taxon>
        <taxon>Burkholderiales</taxon>
        <taxon>Burkholderiaceae</taxon>
        <taxon>Paraburkholderia</taxon>
    </lineage>
</organism>
<dbReference type="Proteomes" id="UP000002190">
    <property type="component" value="Plasmid pBC201"/>
</dbReference>
<reference evidence="2" key="1">
    <citation type="submission" date="2010-04" db="EMBL/GenBank/DDBJ databases">
        <title>Complete sequence of plasmid 1 of Burkholderia sp. CCGE1002.</title>
        <authorList>
            <consortium name="US DOE Joint Genome Institute"/>
            <person name="Lucas S."/>
            <person name="Copeland A."/>
            <person name="Lapidus A."/>
            <person name="Cheng J.-F."/>
            <person name="Bruce D."/>
            <person name="Goodwin L."/>
            <person name="Pitluck S."/>
            <person name="Chertkov O."/>
            <person name="Detter J.C."/>
            <person name="Han C."/>
            <person name="Tapia R."/>
            <person name="Land M."/>
            <person name="Hauser L."/>
            <person name="Kyrpides N."/>
            <person name="Ovchinnikova G."/>
            <person name="Martinez-Romero E."/>
            <person name="Hernandez M.A.R."/>
            <person name="Tiedje J.M."/>
            <person name="Woyke T."/>
        </authorList>
    </citation>
    <scope>NUCLEOTIDE SEQUENCE [LARGE SCALE GENOMIC DNA]</scope>
    <source>
        <strain evidence="2">CCGE1002</strain>
        <plasmid evidence="2">pBC201</plasmid>
    </source>
</reference>
<gene>
    <name evidence="1" type="ordered locus">BC1002_6955</name>
</gene>
<dbReference type="Pfam" id="PF13333">
    <property type="entry name" value="rve_2"/>
    <property type="match status" value="1"/>
</dbReference>
<dbReference type="InterPro" id="IPR048020">
    <property type="entry name" value="Transpos_IS3"/>
</dbReference>
<dbReference type="eggNOG" id="COG2801">
    <property type="taxonomic scope" value="Bacteria"/>
</dbReference>
<dbReference type="InterPro" id="IPR001584">
    <property type="entry name" value="Integrase_cat-core"/>
</dbReference>
<keyword evidence="1" id="KW-0614">Plasmid</keyword>
<dbReference type="HOGENOM" id="CLU_027402_4_2_4"/>
<reference evidence="1 2" key="2">
    <citation type="journal article" date="2012" name="J. Bacteriol.">
        <title>Genome Sequences of Burkholderia sp. Strains CCGE1002 and H160, Isolated from Legume Nodules in Mexico and Brazil.</title>
        <authorList>
            <person name="Ormeno-Orrillo E."/>
            <person name="Rogel M.A."/>
            <person name="Chueire L.M."/>
            <person name="Tiedje J.M."/>
            <person name="Martinez-Romero E."/>
            <person name="Hungria M."/>
        </authorList>
    </citation>
    <scope>NUCLEOTIDE SEQUENCE [LARGE SCALE GENOMIC DNA]</scope>
    <source>
        <strain evidence="1 2">CCGE1002</strain>
        <plasmid evidence="2">pBC201</plasmid>
    </source>
</reference>
<dbReference type="Gene3D" id="3.30.420.10">
    <property type="entry name" value="Ribonuclease H-like superfamily/Ribonuclease H"/>
    <property type="match status" value="1"/>
</dbReference>
<dbReference type="GO" id="GO:0003676">
    <property type="term" value="F:nucleic acid binding"/>
    <property type="evidence" value="ECO:0007669"/>
    <property type="project" value="InterPro"/>
</dbReference>
<dbReference type="GO" id="GO:0015074">
    <property type="term" value="P:DNA integration"/>
    <property type="evidence" value="ECO:0007669"/>
    <property type="project" value="InterPro"/>
</dbReference>
<dbReference type="AlphaFoldDB" id="D5WN70"/>
<dbReference type="InterPro" id="IPR012337">
    <property type="entry name" value="RNaseH-like_sf"/>
</dbReference>
<protein>
    <submittedName>
        <fullName evidence="1">Integrase catalytic region</fullName>
    </submittedName>
</protein>
<accession>D5WN70</accession>
<dbReference type="EMBL" id="CP002016">
    <property type="protein sequence ID" value="ADG20749.1"/>
    <property type="molecule type" value="Genomic_DNA"/>
</dbReference>
<dbReference type="InterPro" id="IPR050900">
    <property type="entry name" value="Transposase_IS3/IS150/IS904"/>
</dbReference>
<name>D5WN70_PARAM</name>
<dbReference type="PANTHER" id="PTHR46889:SF4">
    <property type="entry name" value="TRANSPOSASE INSO FOR INSERTION SEQUENCE ELEMENT IS911B-RELATED"/>
    <property type="match status" value="1"/>
</dbReference>
<dbReference type="PROSITE" id="PS50994">
    <property type="entry name" value="INTEGRASE"/>
    <property type="match status" value="1"/>
</dbReference>
<dbReference type="Pfam" id="PF00665">
    <property type="entry name" value="rve"/>
    <property type="match status" value="1"/>
</dbReference>
<evidence type="ECO:0000313" key="1">
    <source>
        <dbReference type="EMBL" id="ADG20749.1"/>
    </source>
</evidence>
<dbReference type="PANTHER" id="PTHR46889">
    <property type="entry name" value="TRANSPOSASE INSF FOR INSERTION SEQUENCE IS3B-RELATED"/>
    <property type="match status" value="1"/>
</dbReference>